<evidence type="ECO:0008006" key="4">
    <source>
        <dbReference type="Google" id="ProtNLM"/>
    </source>
</evidence>
<name>A0A0H4WLT1_9BACT</name>
<gene>
    <name evidence="2" type="ORF">A176_000611</name>
</gene>
<evidence type="ECO:0000313" key="2">
    <source>
        <dbReference type="EMBL" id="AKQ63699.1"/>
    </source>
</evidence>
<sequence length="187" mass="19882">MFIRPFAVVFAAMVGLLGCRGSSAKGPEGFKAGQPSVVEPPVTAESALSHAAKELVGTWTCRGSVHGPGGASPSEVTFDIKPDLDKAWLRADFAVVSGEYPYKFTAYRTFDAAAGQWGNVIVDNMGGDARSSSTDGVTWLGTSSGPMGAMNIRDTERVVSPGVMKMRGQYQMDGQDWSTGYDLDCRK</sequence>
<dbReference type="RefSeq" id="WP_002636856.1">
    <property type="nucleotide sequence ID" value="NZ_CP012109.1"/>
</dbReference>
<keyword evidence="3" id="KW-1185">Reference proteome</keyword>
<evidence type="ECO:0000256" key="1">
    <source>
        <dbReference type="SAM" id="SignalP"/>
    </source>
</evidence>
<protein>
    <recommendedName>
        <fullName evidence="4">Lipoprotein</fullName>
    </recommendedName>
</protein>
<dbReference type="PROSITE" id="PS51257">
    <property type="entry name" value="PROKAR_LIPOPROTEIN"/>
    <property type="match status" value="1"/>
</dbReference>
<reference evidence="2 3" key="1">
    <citation type="journal article" date="2016" name="PLoS ONE">
        <title>Complete Genome Sequence and Comparative Genomics of a Novel Myxobacterium Myxococcus hansupus.</title>
        <authorList>
            <person name="Sharma G."/>
            <person name="Narwani T."/>
            <person name="Subramanian S."/>
        </authorList>
    </citation>
    <scope>NUCLEOTIDE SEQUENCE [LARGE SCALE GENOMIC DNA]</scope>
    <source>
        <strain evidence="3">mixupus</strain>
    </source>
</reference>
<organism evidence="2 3">
    <name type="scientific">Pseudomyxococcus hansupus</name>
    <dbReference type="NCBI Taxonomy" id="1297742"/>
    <lineage>
        <taxon>Bacteria</taxon>
        <taxon>Pseudomonadati</taxon>
        <taxon>Myxococcota</taxon>
        <taxon>Myxococcia</taxon>
        <taxon>Myxococcales</taxon>
        <taxon>Cystobacterineae</taxon>
        <taxon>Myxococcaceae</taxon>
        <taxon>Pseudomyxococcus</taxon>
    </lineage>
</organism>
<dbReference type="EMBL" id="CP012109">
    <property type="protein sequence ID" value="AKQ63699.1"/>
    <property type="molecule type" value="Genomic_DNA"/>
</dbReference>
<dbReference type="KEGG" id="mym:A176_000611"/>
<proteinExistence type="predicted"/>
<feature type="chain" id="PRO_5005212833" description="Lipoprotein" evidence="1">
    <location>
        <begin position="25"/>
        <end position="187"/>
    </location>
</feature>
<dbReference type="PATRIC" id="fig|1297742.4.peg.621"/>
<dbReference type="Proteomes" id="UP000009026">
    <property type="component" value="Chromosome"/>
</dbReference>
<evidence type="ECO:0000313" key="3">
    <source>
        <dbReference type="Proteomes" id="UP000009026"/>
    </source>
</evidence>
<keyword evidence="1" id="KW-0732">Signal</keyword>
<feature type="signal peptide" evidence="1">
    <location>
        <begin position="1"/>
        <end position="24"/>
    </location>
</feature>
<accession>A0A0H4WLT1</accession>
<dbReference type="AlphaFoldDB" id="A0A0H4WLT1"/>